<gene>
    <name evidence="1" type="ORF">Q9L58_010857</name>
</gene>
<reference evidence="1 2" key="1">
    <citation type="submission" date="2024-02" db="EMBL/GenBank/DDBJ databases">
        <title>Discinaceae phylogenomics.</title>
        <authorList>
            <person name="Dirks A.C."/>
            <person name="James T.Y."/>
        </authorList>
    </citation>
    <scope>NUCLEOTIDE SEQUENCE [LARGE SCALE GENOMIC DNA]</scope>
    <source>
        <strain evidence="1 2">ACD0624</strain>
    </source>
</reference>
<evidence type="ECO:0000313" key="2">
    <source>
        <dbReference type="Proteomes" id="UP001447188"/>
    </source>
</evidence>
<name>A0ABR3G3B7_9PEZI</name>
<comment type="caution">
    <text evidence="1">The sequence shown here is derived from an EMBL/GenBank/DDBJ whole genome shotgun (WGS) entry which is preliminary data.</text>
</comment>
<organism evidence="1 2">
    <name type="scientific">Discina gigas</name>
    <dbReference type="NCBI Taxonomy" id="1032678"/>
    <lineage>
        <taxon>Eukaryota</taxon>
        <taxon>Fungi</taxon>
        <taxon>Dikarya</taxon>
        <taxon>Ascomycota</taxon>
        <taxon>Pezizomycotina</taxon>
        <taxon>Pezizomycetes</taxon>
        <taxon>Pezizales</taxon>
        <taxon>Discinaceae</taxon>
        <taxon>Discina</taxon>
    </lineage>
</organism>
<dbReference type="EMBL" id="JBBBZM010000837">
    <property type="protein sequence ID" value="KAL0630295.1"/>
    <property type="molecule type" value="Genomic_DNA"/>
</dbReference>
<evidence type="ECO:0000313" key="1">
    <source>
        <dbReference type="EMBL" id="KAL0630295.1"/>
    </source>
</evidence>
<dbReference type="Proteomes" id="UP001447188">
    <property type="component" value="Unassembled WGS sequence"/>
</dbReference>
<accession>A0ABR3G3B7</accession>
<feature type="non-terminal residue" evidence="1">
    <location>
        <position position="99"/>
    </location>
</feature>
<keyword evidence="2" id="KW-1185">Reference proteome</keyword>
<protein>
    <submittedName>
        <fullName evidence="1">Uncharacterized protein</fullName>
    </submittedName>
</protein>
<proteinExistence type="predicted"/>
<sequence>MVEFYKHGGRAPENFDIFLHTDGRMSFDHRRPTKGYVRVIVELSNERPNGDQAAAMFHLIKKHKHENGGVILNFSQAFVRRMTEFFIVGPRPEFDLGNQ</sequence>